<keyword evidence="4" id="KW-0472">Membrane</keyword>
<organism evidence="6 7">
    <name type="scientific">Paraeggerthella hongkongensis</name>
    <dbReference type="NCBI Taxonomy" id="230658"/>
    <lineage>
        <taxon>Bacteria</taxon>
        <taxon>Bacillati</taxon>
        <taxon>Actinomycetota</taxon>
        <taxon>Coriobacteriia</taxon>
        <taxon>Eggerthellales</taxon>
        <taxon>Eggerthellaceae</taxon>
        <taxon>Paraeggerthella</taxon>
    </lineage>
</organism>
<feature type="domain" description="HTH luxR-type" evidence="5">
    <location>
        <begin position="126"/>
        <end position="191"/>
    </location>
</feature>
<dbReference type="Proteomes" id="UP000278632">
    <property type="component" value="Unassembled WGS sequence"/>
</dbReference>
<dbReference type="CDD" id="cd06170">
    <property type="entry name" value="LuxR_C_like"/>
    <property type="match status" value="1"/>
</dbReference>
<dbReference type="SUPFAM" id="SSF46894">
    <property type="entry name" value="C-terminal effector domain of the bipartite response regulators"/>
    <property type="match status" value="1"/>
</dbReference>
<evidence type="ECO:0000256" key="2">
    <source>
        <dbReference type="ARBA" id="ARBA00023125"/>
    </source>
</evidence>
<comment type="caution">
    <text evidence="6">The sequence shown here is derived from an EMBL/GenBank/DDBJ whole genome shotgun (WGS) entry which is preliminary data.</text>
</comment>
<feature type="transmembrane region" description="Helical" evidence="4">
    <location>
        <begin position="41"/>
        <end position="60"/>
    </location>
</feature>
<dbReference type="AlphaFoldDB" id="A0A3N0BJH4"/>
<dbReference type="GO" id="GO:0003677">
    <property type="term" value="F:DNA binding"/>
    <property type="evidence" value="ECO:0007669"/>
    <property type="project" value="UniProtKB-KW"/>
</dbReference>
<dbReference type="OrthoDB" id="3174345at2"/>
<dbReference type="EMBL" id="QICD01000002">
    <property type="protein sequence ID" value="RNL48331.1"/>
    <property type="molecule type" value="Genomic_DNA"/>
</dbReference>
<evidence type="ECO:0000313" key="6">
    <source>
        <dbReference type="EMBL" id="RNL48331.1"/>
    </source>
</evidence>
<dbReference type="PANTHER" id="PTHR44688">
    <property type="entry name" value="DNA-BINDING TRANSCRIPTIONAL ACTIVATOR DEVR_DOSR"/>
    <property type="match status" value="1"/>
</dbReference>
<evidence type="ECO:0000313" key="7">
    <source>
        <dbReference type="Proteomes" id="UP000278632"/>
    </source>
</evidence>
<accession>A0A3N0BJH4</accession>
<feature type="transmembrane region" description="Helical" evidence="4">
    <location>
        <begin position="66"/>
        <end position="85"/>
    </location>
</feature>
<keyword evidence="2" id="KW-0238">DNA-binding</keyword>
<sequence length="205" mass="22039">MLDAPTLLMLACVGVLCLTSCWLTTRALVFKPHDHAALRSAGIAAACFATSIIGCLALSDGFGPEAAAACSATIFAATTVLLAAVNRTQRQTSPDTEPACRIDANVPAGGPYPCAMQLDDATLRAHMARAYDLTRREEEILGLLLDGYAQADLPTELCIAENTVKTHVRHIYRKLGVRSRDELFRKAESFGTSRKRNATSRTAED</sequence>
<dbReference type="Gene3D" id="1.10.10.10">
    <property type="entry name" value="Winged helix-like DNA-binding domain superfamily/Winged helix DNA-binding domain"/>
    <property type="match status" value="1"/>
</dbReference>
<name>A0A3N0BJH4_9ACTN</name>
<dbReference type="Pfam" id="PF00196">
    <property type="entry name" value="GerE"/>
    <property type="match status" value="1"/>
</dbReference>
<keyword evidence="7" id="KW-1185">Reference proteome</keyword>
<gene>
    <name evidence="6" type="ORF">DMP08_01560</name>
</gene>
<dbReference type="PROSITE" id="PS50043">
    <property type="entry name" value="HTH_LUXR_2"/>
    <property type="match status" value="1"/>
</dbReference>
<dbReference type="SMART" id="SM00421">
    <property type="entry name" value="HTH_LUXR"/>
    <property type="match status" value="1"/>
</dbReference>
<dbReference type="PRINTS" id="PR00038">
    <property type="entry name" value="HTHLUXR"/>
</dbReference>
<dbReference type="GO" id="GO:0006355">
    <property type="term" value="P:regulation of DNA-templated transcription"/>
    <property type="evidence" value="ECO:0007669"/>
    <property type="project" value="InterPro"/>
</dbReference>
<evidence type="ECO:0000259" key="5">
    <source>
        <dbReference type="PROSITE" id="PS50043"/>
    </source>
</evidence>
<dbReference type="PANTHER" id="PTHR44688:SF16">
    <property type="entry name" value="DNA-BINDING TRANSCRIPTIONAL ACTIVATOR DEVR_DOSR"/>
    <property type="match status" value="1"/>
</dbReference>
<keyword evidence="3" id="KW-0804">Transcription</keyword>
<dbReference type="InterPro" id="IPR016032">
    <property type="entry name" value="Sig_transdc_resp-reg_C-effctor"/>
</dbReference>
<protein>
    <recommendedName>
        <fullName evidence="5">HTH luxR-type domain-containing protein</fullName>
    </recommendedName>
</protein>
<reference evidence="7" key="1">
    <citation type="submission" date="2018-05" db="EMBL/GenBank/DDBJ databases">
        <title>Genome Sequencing of selected type strains of the family Eggerthellaceae.</title>
        <authorList>
            <person name="Danylec N."/>
            <person name="Stoll D.A."/>
            <person name="Doetsch A."/>
            <person name="Huch M."/>
        </authorList>
    </citation>
    <scope>NUCLEOTIDE SEQUENCE [LARGE SCALE GENOMIC DNA]</scope>
    <source>
        <strain evidence="7">DSM 16106</strain>
    </source>
</reference>
<proteinExistence type="predicted"/>
<dbReference type="RefSeq" id="WP_123191256.1">
    <property type="nucleotide sequence ID" value="NZ_QICD01000002.1"/>
</dbReference>
<dbReference type="InterPro" id="IPR036388">
    <property type="entry name" value="WH-like_DNA-bd_sf"/>
</dbReference>
<keyword evidence="4" id="KW-0812">Transmembrane</keyword>
<keyword evidence="1" id="KW-0805">Transcription regulation</keyword>
<evidence type="ECO:0000256" key="1">
    <source>
        <dbReference type="ARBA" id="ARBA00023015"/>
    </source>
</evidence>
<evidence type="ECO:0000256" key="3">
    <source>
        <dbReference type="ARBA" id="ARBA00023163"/>
    </source>
</evidence>
<evidence type="ECO:0000256" key="4">
    <source>
        <dbReference type="SAM" id="Phobius"/>
    </source>
</evidence>
<keyword evidence="4" id="KW-1133">Transmembrane helix</keyword>
<feature type="transmembrane region" description="Helical" evidence="4">
    <location>
        <begin position="6"/>
        <end position="29"/>
    </location>
</feature>
<dbReference type="InterPro" id="IPR000792">
    <property type="entry name" value="Tscrpt_reg_LuxR_C"/>
</dbReference>